<dbReference type="GO" id="GO:0005886">
    <property type="term" value="C:plasma membrane"/>
    <property type="evidence" value="ECO:0007669"/>
    <property type="project" value="TreeGrafter"/>
</dbReference>
<dbReference type="OrthoDB" id="412647at2759"/>
<dbReference type="InterPro" id="IPR005629">
    <property type="entry name" value="Skn1/Kre6/Sbg1"/>
</dbReference>
<dbReference type="GO" id="GO:0015926">
    <property type="term" value="F:glucosidase activity"/>
    <property type="evidence" value="ECO:0007669"/>
    <property type="project" value="TreeGrafter"/>
</dbReference>
<evidence type="ECO:0000256" key="2">
    <source>
        <dbReference type="ARBA" id="ARBA00010962"/>
    </source>
</evidence>
<keyword evidence="6 9" id="KW-0472">Membrane</keyword>
<evidence type="ECO:0000256" key="8">
    <source>
        <dbReference type="ARBA" id="ARBA00023316"/>
    </source>
</evidence>
<dbReference type="GO" id="GO:0005789">
    <property type="term" value="C:endoplasmic reticulum membrane"/>
    <property type="evidence" value="ECO:0007669"/>
    <property type="project" value="TreeGrafter"/>
</dbReference>
<evidence type="ECO:0000256" key="1">
    <source>
        <dbReference type="ARBA" id="ARBA00004606"/>
    </source>
</evidence>
<evidence type="ECO:0000256" key="7">
    <source>
        <dbReference type="ARBA" id="ARBA00023180"/>
    </source>
</evidence>
<dbReference type="FunFam" id="2.60.120.200:FF:000135">
    <property type="entry name" value="Related to KRE6-glucan synthase subunit"/>
    <property type="match status" value="1"/>
</dbReference>
<keyword evidence="5 9" id="KW-1133">Transmembrane helix</keyword>
<dbReference type="Pfam" id="PF03935">
    <property type="entry name" value="SKN1_KRE6_Sbg1"/>
    <property type="match status" value="1"/>
</dbReference>
<dbReference type="SUPFAM" id="SSF49899">
    <property type="entry name" value="Concanavalin A-like lectins/glucanases"/>
    <property type="match status" value="1"/>
</dbReference>
<accession>A0A067MYG3</accession>
<dbReference type="FunCoup" id="A0A067MYG3">
    <property type="interactions" value="64"/>
</dbReference>
<evidence type="ECO:0000259" key="10">
    <source>
        <dbReference type="PROSITE" id="PS51762"/>
    </source>
</evidence>
<name>A0A067MYG3_BOTB1</name>
<evidence type="ECO:0000256" key="3">
    <source>
        <dbReference type="ARBA" id="ARBA00022692"/>
    </source>
</evidence>
<keyword evidence="7" id="KW-0325">Glycoprotein</keyword>
<dbReference type="InParanoid" id="A0A067MYG3"/>
<dbReference type="HOGENOM" id="CLU_010811_3_0_1"/>
<dbReference type="PANTHER" id="PTHR31361:SF15">
    <property type="entry name" value="GH16 DOMAIN-CONTAINING PROTEIN"/>
    <property type="match status" value="1"/>
</dbReference>
<gene>
    <name evidence="11" type="ORF">BOTBODRAFT_100537</name>
</gene>
<evidence type="ECO:0000256" key="4">
    <source>
        <dbReference type="ARBA" id="ARBA00022968"/>
    </source>
</evidence>
<dbReference type="FunFam" id="2.60.120.200:FF:000140">
    <property type="entry name" value="Beta-glucan synthesis-associated protein"/>
    <property type="match status" value="1"/>
</dbReference>
<evidence type="ECO:0000313" key="12">
    <source>
        <dbReference type="Proteomes" id="UP000027195"/>
    </source>
</evidence>
<evidence type="ECO:0000256" key="6">
    <source>
        <dbReference type="ARBA" id="ARBA00023136"/>
    </source>
</evidence>
<evidence type="ECO:0000256" key="5">
    <source>
        <dbReference type="ARBA" id="ARBA00022989"/>
    </source>
</evidence>
<dbReference type="EMBL" id="KL198017">
    <property type="protein sequence ID" value="KDQ20783.1"/>
    <property type="molecule type" value="Genomic_DNA"/>
</dbReference>
<protein>
    <submittedName>
        <fullName evidence="11">Glycoside hydrolase family 16 protein</fullName>
    </submittedName>
</protein>
<dbReference type="Proteomes" id="UP000027195">
    <property type="component" value="Unassembled WGS sequence"/>
</dbReference>
<dbReference type="GO" id="GO:0006078">
    <property type="term" value="P:(1-&gt;6)-beta-D-glucan biosynthetic process"/>
    <property type="evidence" value="ECO:0007669"/>
    <property type="project" value="TreeGrafter"/>
</dbReference>
<dbReference type="AlphaFoldDB" id="A0A067MYG3"/>
<dbReference type="PANTHER" id="PTHR31361">
    <property type="entry name" value="BETA-GLUCAN SYNTHESIS-ASSOCIATED PROTEIN KRE6-RELATED"/>
    <property type="match status" value="1"/>
</dbReference>
<reference evidence="12" key="1">
    <citation type="journal article" date="2014" name="Proc. Natl. Acad. Sci. U.S.A.">
        <title>Extensive sampling of basidiomycete genomes demonstrates inadequacy of the white-rot/brown-rot paradigm for wood decay fungi.</title>
        <authorList>
            <person name="Riley R."/>
            <person name="Salamov A.A."/>
            <person name="Brown D.W."/>
            <person name="Nagy L.G."/>
            <person name="Floudas D."/>
            <person name="Held B.W."/>
            <person name="Levasseur A."/>
            <person name="Lombard V."/>
            <person name="Morin E."/>
            <person name="Otillar R."/>
            <person name="Lindquist E.A."/>
            <person name="Sun H."/>
            <person name="LaButti K.M."/>
            <person name="Schmutz J."/>
            <person name="Jabbour D."/>
            <person name="Luo H."/>
            <person name="Baker S.E."/>
            <person name="Pisabarro A.G."/>
            <person name="Walton J.D."/>
            <person name="Blanchette R.A."/>
            <person name="Henrissat B."/>
            <person name="Martin F."/>
            <person name="Cullen D."/>
            <person name="Hibbett D.S."/>
            <person name="Grigoriev I.V."/>
        </authorList>
    </citation>
    <scope>NUCLEOTIDE SEQUENCE [LARGE SCALE GENOMIC DNA]</scope>
    <source>
        <strain evidence="12">FD-172 SS1</strain>
    </source>
</reference>
<evidence type="ECO:0000256" key="9">
    <source>
        <dbReference type="SAM" id="Phobius"/>
    </source>
</evidence>
<keyword evidence="11" id="KW-0378">Hydrolase</keyword>
<keyword evidence="12" id="KW-1185">Reference proteome</keyword>
<dbReference type="CDD" id="cd02180">
    <property type="entry name" value="GH16_fungal_KRE6_glucanase"/>
    <property type="match status" value="1"/>
</dbReference>
<dbReference type="GO" id="GO:0031505">
    <property type="term" value="P:fungal-type cell wall organization"/>
    <property type="evidence" value="ECO:0007669"/>
    <property type="project" value="TreeGrafter"/>
</dbReference>
<proteinExistence type="inferred from homology"/>
<dbReference type="InterPro" id="IPR013320">
    <property type="entry name" value="ConA-like_dom_sf"/>
</dbReference>
<dbReference type="InterPro" id="IPR000757">
    <property type="entry name" value="Beta-glucanase-like"/>
</dbReference>
<keyword evidence="4" id="KW-0735">Signal-anchor</keyword>
<organism evidence="11 12">
    <name type="scientific">Botryobasidium botryosum (strain FD-172 SS1)</name>
    <dbReference type="NCBI Taxonomy" id="930990"/>
    <lineage>
        <taxon>Eukaryota</taxon>
        <taxon>Fungi</taxon>
        <taxon>Dikarya</taxon>
        <taxon>Basidiomycota</taxon>
        <taxon>Agaricomycotina</taxon>
        <taxon>Agaricomycetes</taxon>
        <taxon>Cantharellales</taxon>
        <taxon>Botryobasidiaceae</taxon>
        <taxon>Botryobasidium</taxon>
    </lineage>
</organism>
<feature type="domain" description="GH16" evidence="10">
    <location>
        <begin position="105"/>
        <end position="462"/>
    </location>
</feature>
<feature type="transmembrane region" description="Helical" evidence="9">
    <location>
        <begin position="39"/>
        <end position="59"/>
    </location>
</feature>
<keyword evidence="8" id="KW-0961">Cell wall biogenesis/degradation</keyword>
<comment type="similarity">
    <text evidence="2">Belongs to the SKN1/KRE6 family.</text>
</comment>
<dbReference type="STRING" id="930990.A0A067MYG3"/>
<dbReference type="PROSITE" id="PS51762">
    <property type="entry name" value="GH16_2"/>
    <property type="match status" value="1"/>
</dbReference>
<comment type="subcellular location">
    <subcellularLocation>
        <location evidence="1">Membrane</location>
        <topology evidence="1">Single-pass type II membrane protein</topology>
    </subcellularLocation>
</comment>
<sequence>MQPYYWDNKDAELDDHLHTIDKRLDRSCTPFTTRGWANVLMIVSIVTALIFVFCAYPIMSHYTKTPMSLPSYNLGGINRTGQVPLLPNLPSLIDKDTPKSAMSRTGWDGNGYSLVFSDEFNTPGRTFYPGDDPYWEAVDLHYWPTGDYEWYSPDAVTTEDGKLVITMTEEFNHQLNFKSGMIQSWNKFCFSSGYIEVSVSLPGTSRSGGFWPGVWTMGNLGRAGYGATNEGMWPYSYDSCDVGTFPNQTNHDGTPAAAAGISNLPGQKTSACTCPGEDHPGPTVNRGRSVPEIDVLEALVDPLQGVGQVSQSYQIAPFDNNYQFNNAAPATTIYNTSITQFNTYKGAPLQQAVSSITNVDPSNYGGNGYATYGFEYWANRNDRKNSFLTWFSGGQPSWTIRSASIGPDNAMNISSRIISEEPMSIIINFGLSDSFQRIDYGHLAWPAKMYVDYIRVYQRDGATNIGCEPPDYPTQDYIQKHLNAYSNPNLTTWAQAGYTFPKNRLYTGC</sequence>
<keyword evidence="3 9" id="KW-0812">Transmembrane</keyword>
<evidence type="ECO:0000313" key="11">
    <source>
        <dbReference type="EMBL" id="KDQ20783.1"/>
    </source>
</evidence>
<dbReference type="Gene3D" id="2.60.120.200">
    <property type="match status" value="1"/>
</dbReference>